<dbReference type="InterPro" id="IPR038729">
    <property type="entry name" value="Rad50/SbcC_AAA"/>
</dbReference>
<feature type="coiled-coil region" evidence="2">
    <location>
        <begin position="188"/>
        <end position="232"/>
    </location>
</feature>
<feature type="coiled-coil region" evidence="2">
    <location>
        <begin position="863"/>
        <end position="904"/>
    </location>
</feature>
<evidence type="ECO:0000256" key="1">
    <source>
        <dbReference type="ARBA" id="ARBA00023054"/>
    </source>
</evidence>
<dbReference type="Proteomes" id="UP001165287">
    <property type="component" value="Unassembled WGS sequence"/>
</dbReference>
<evidence type="ECO:0000256" key="2">
    <source>
        <dbReference type="SAM" id="Coils"/>
    </source>
</evidence>
<dbReference type="PANTHER" id="PTHR45916">
    <property type="entry name" value="STRUCTURAL MAINTENANCE OF CHROMOSOMES PROTEIN 5"/>
    <property type="match status" value="1"/>
</dbReference>
<dbReference type="PANTHER" id="PTHR45916:SF1">
    <property type="entry name" value="STRUCTURAL MAINTENANCE OF CHROMOSOMES PROTEIN 5"/>
    <property type="match status" value="1"/>
</dbReference>
<evidence type="ECO:0000256" key="3">
    <source>
        <dbReference type="SAM" id="MobiDB-lite"/>
    </source>
</evidence>
<sequence length="1068" mass="124141">MIPWRMSFSGIRDYRPEQIDLSGSDEHIMITGPNGSGKSTITYCLGAVLYSSKVDVGGLKSRNLLPDQTWKAQISFVFKNEGQMKIDAATFIQFTLRMVQEPGQPIKKEYSISTGEEIDQWEHIDKYTSGDRQFNFSAYKQSLLHKYKIDPDAYYLIWYQQEVNQFAVMDPEERFRIFSEMHGIDQTQREWEESIEKLKETTETLKTAKYSVDNKRLELQIKKADLERFKSNQERLTRGARQYTEALILLEAALKKERNSLEGIIVELSSHLEEVEEAISSKQEEKITLKEQLNTLLHEKGQLESKLEETEGLREACHGEIHDTKRSIDQLENELEDLTKRKNQITRTEKEVQGQLSQVGKEIDDTSNQLADVEEQDKQLKQSHFDLLSEITKLDHQVQEGERLYEEHSKRLAEYKSSHKVSATIKKLEEEILSFKNEHFTLANKVGELKTEKLSLLENRDLSQRQSESITYLRTRNIKAFPLRELVELDEQAQLNDEQLFHTIKYTIFFQGKQLQPPNDLYHVPLMDIVPDRSINALPELHLKIKEGIKNEDIPHAIKALWWVEQFFKNGPVKIQNGSLYDAMGIRGPQEKERYILSQKALMMRKQEVDKLISINESRLAELDELISTHTKKSQELSRIIQLVREAEAFMAMEYERESRSKRLEGEKNSLVEMETVLGELDENKTSLKVHLIQLENKESVLKEEANFYEELGKMKGKYDHLLKLGQHLTTLNSQHAQQSIILEGLEDDLDKLERKMKKLKRNEEQLDEDIESSKSELKRVTNQRQNKSDEKESTAQQLVAYIQEITDMKALVPQVYSEIVDEGLSDQLPSTVSLKHQRENGKVMFDNARMESGIDPAAPENYEAVKQEFERLDNEYKRTNILLEQDRERAEQLKHKLETTINMRVMEIRRRFQLYMSHFQFEGEVDWESSVDKRGRIHFKLFIKARKEGHRGTMEDVSTKARGGKVGKGVSGGEESLSSLLFALALLQNLSFKPGFIVLDEFDSALDENRKLKVFDLYVQQLQRKLIILTPKSHEDHYLKRFSKALVVQHDPTIPSSKIVGIVRKDS</sequence>
<evidence type="ECO:0000313" key="6">
    <source>
        <dbReference type="Proteomes" id="UP001165287"/>
    </source>
</evidence>
<evidence type="ECO:0000313" key="5">
    <source>
        <dbReference type="EMBL" id="MBZ5751703.1"/>
    </source>
</evidence>
<dbReference type="Gene3D" id="3.40.50.300">
    <property type="entry name" value="P-loop containing nucleotide triphosphate hydrolases"/>
    <property type="match status" value="2"/>
</dbReference>
<dbReference type="CDD" id="cd00267">
    <property type="entry name" value="ABC_ATPase"/>
    <property type="match status" value="1"/>
</dbReference>
<dbReference type="Pfam" id="PF13476">
    <property type="entry name" value="AAA_23"/>
    <property type="match status" value="1"/>
</dbReference>
<proteinExistence type="predicted"/>
<accession>A0ABS7UTS0</accession>
<feature type="region of interest" description="Disordered" evidence="3">
    <location>
        <begin position="762"/>
        <end position="795"/>
    </location>
</feature>
<feature type="coiled-coil region" evidence="2">
    <location>
        <begin position="258"/>
        <end position="383"/>
    </location>
</feature>
<feature type="coiled-coil region" evidence="2">
    <location>
        <begin position="418"/>
        <end position="445"/>
    </location>
</feature>
<dbReference type="InterPro" id="IPR027417">
    <property type="entry name" value="P-loop_NTPase"/>
</dbReference>
<dbReference type="SUPFAM" id="SSF52540">
    <property type="entry name" value="P-loop containing nucleoside triphosphate hydrolases"/>
    <property type="match status" value="2"/>
</dbReference>
<dbReference type="Gene3D" id="1.10.287.1490">
    <property type="match status" value="1"/>
</dbReference>
<protein>
    <submittedName>
        <fullName evidence="5">AAA family ATPase</fullName>
    </submittedName>
</protein>
<evidence type="ECO:0000259" key="4">
    <source>
        <dbReference type="Pfam" id="PF13476"/>
    </source>
</evidence>
<feature type="coiled-coil region" evidence="2">
    <location>
        <begin position="678"/>
        <end position="712"/>
    </location>
</feature>
<feature type="domain" description="Rad50/SbcC-type AAA" evidence="4">
    <location>
        <begin position="6"/>
        <end position="300"/>
    </location>
</feature>
<dbReference type="EMBL" id="JAIQUM010000037">
    <property type="protein sequence ID" value="MBZ5751703.1"/>
    <property type="molecule type" value="Genomic_DNA"/>
</dbReference>
<organism evidence="5 6">
    <name type="scientific">Metabacillus rhizolycopersici</name>
    <dbReference type="NCBI Taxonomy" id="2875709"/>
    <lineage>
        <taxon>Bacteria</taxon>
        <taxon>Bacillati</taxon>
        <taxon>Bacillota</taxon>
        <taxon>Bacilli</taxon>
        <taxon>Bacillales</taxon>
        <taxon>Bacillaceae</taxon>
        <taxon>Metabacillus</taxon>
    </lineage>
</organism>
<reference evidence="5" key="1">
    <citation type="submission" date="2024-05" db="EMBL/GenBank/DDBJ databases">
        <title>Metabacillus sp. nov., isolated from the rhizosphere soil of tomato plants.</title>
        <authorList>
            <person name="Ma R."/>
        </authorList>
    </citation>
    <scope>NUCLEOTIDE SEQUENCE</scope>
    <source>
        <strain evidence="5">DBTR6</strain>
    </source>
</reference>
<gene>
    <name evidence="5" type="ORF">K9V48_15975</name>
</gene>
<keyword evidence="1 2" id="KW-0175">Coiled coil</keyword>
<name>A0ABS7UTS0_9BACI</name>
<keyword evidence="6" id="KW-1185">Reference proteome</keyword>
<dbReference type="RefSeq" id="WP_224140025.1">
    <property type="nucleotide sequence ID" value="NZ_JAIQUM010000037.1"/>
</dbReference>
<comment type="caution">
    <text evidence="5">The sequence shown here is derived from an EMBL/GenBank/DDBJ whole genome shotgun (WGS) entry which is preliminary data.</text>
</comment>